<keyword evidence="5 7" id="KW-0472">Membrane</keyword>
<feature type="signal peptide" evidence="8">
    <location>
        <begin position="1"/>
        <end position="21"/>
    </location>
</feature>
<accession>A0A4U9UER2</accession>
<dbReference type="SUPFAM" id="SSF56935">
    <property type="entry name" value="Porins"/>
    <property type="match status" value="1"/>
</dbReference>
<dbReference type="KEGG" id="stha:NCTC11429_00026"/>
<keyword evidence="4 7" id="KW-0812">Transmembrane</keyword>
<evidence type="ECO:0000256" key="8">
    <source>
        <dbReference type="SAM" id="SignalP"/>
    </source>
</evidence>
<dbReference type="SUPFAM" id="SSF49464">
    <property type="entry name" value="Carboxypeptidase regulatory domain-like"/>
    <property type="match status" value="1"/>
</dbReference>
<protein>
    <submittedName>
        <fullName evidence="11">Outer membrane cobalamin receptor protein</fullName>
    </submittedName>
</protein>
<dbReference type="Gene3D" id="2.40.170.20">
    <property type="entry name" value="TonB-dependent receptor, beta-barrel domain"/>
    <property type="match status" value="1"/>
</dbReference>
<feature type="domain" description="TonB-dependent receptor plug" evidence="9">
    <location>
        <begin position="120"/>
        <end position="237"/>
    </location>
</feature>
<evidence type="ECO:0000256" key="5">
    <source>
        <dbReference type="ARBA" id="ARBA00023136"/>
    </source>
</evidence>
<reference evidence="11 12" key="1">
    <citation type="submission" date="2019-05" db="EMBL/GenBank/DDBJ databases">
        <authorList>
            <consortium name="Pathogen Informatics"/>
        </authorList>
    </citation>
    <scope>NUCLEOTIDE SEQUENCE [LARGE SCALE GENOMIC DNA]</scope>
    <source>
        <strain evidence="11 12">NCTC11429</strain>
    </source>
</reference>
<dbReference type="Gene3D" id="2.170.130.10">
    <property type="entry name" value="TonB-dependent receptor, plug domain"/>
    <property type="match status" value="1"/>
</dbReference>
<dbReference type="InterPro" id="IPR041700">
    <property type="entry name" value="OMP_b-brl_3"/>
</dbReference>
<keyword evidence="8" id="KW-0732">Signal</keyword>
<dbReference type="Gene3D" id="2.60.40.1120">
    <property type="entry name" value="Carboxypeptidase-like, regulatory domain"/>
    <property type="match status" value="1"/>
</dbReference>
<dbReference type="InterPro" id="IPR037066">
    <property type="entry name" value="Plug_dom_sf"/>
</dbReference>
<dbReference type="Pfam" id="PF07715">
    <property type="entry name" value="Plug"/>
    <property type="match status" value="1"/>
</dbReference>
<evidence type="ECO:0000256" key="3">
    <source>
        <dbReference type="ARBA" id="ARBA00022452"/>
    </source>
</evidence>
<sequence length="1056" mass="115751">MKHKLLSLIVGSVALTAVAFAQEQKVSGRVTGPDGRPLAGVTVAVQGSNLASQTDAGGNYSLVVPTGKAIVFHSVGFSEKTVIVTKGQSIFNIRLDESSNALQEVVVTAMGSSRQSRALGYAATTFKSDDITAANNMTAMTGLQGKVAGVSISNAGTVGGSTKVIIRGISSFSGNNPLYVVDGVPINNSMQGDIGTTRSVDLGNTANDINPDDIESMTILKGASATALYGSRGAHGVIMITTKRGKLGQQLAVTYTGAINSSSVLMVPQTQNMFGQGWPDYDSNENGSWGPKLDGIVRAWGSVVDGVAQTKPFAYVKDNIRNFYVNGLDATNTLAISGGGETSSYHFSYGNFYQQGILPGHPDKLKRNNFSFKGDTKLDKFEMSYGVNYVRRDLDAVYQGQGASDGGNVTFQELIQIPVDIPIAAMRDYMNKYYNDDNYYTSYASNPYKALVDNGRKFQDDRFYGNINLSYKLLPWLRIAGKLGGDFGNNRTIDFAQKISYTAGSPAAEHDKAPITGRYAEFYRKTNQLDATLMLQGDKQLNPDMNLTGTAGFNFNQRGHSELNSFISGLNIPGWYSLKNTTGNPVSNNIFMRQRLMGLLADLTFSYKNFWYINGSFRSDWSSTLPADHRNYFYGGANTSLVVTEAFPGLRSDQFNFLKVRAAWGKTGNDASPYLTENVYGATQIALGFGSMILPLGGSAGLQHSKILGNQELRPEITTELEFGTDMRFLRDRIRLDLSYYNRKTVDQIIAADISPETGFTTRTRNIGDIRNKGVEIGLNTTPMKTGTFQLDLGVNFTQNRSKVAKLWDNVREYNIYTTYGVDFIAEVGQPLGIYKVPKVMTVAEGPFVGRTVVNNSGIPIADANVKRAVGKHEPDFVLGFTTRFAYKDWSLGTVLDWRKGGYFYSYTAQLNYFVGNAVKTTFNERQPWLVPNSVRQLADGSYVENDRPISAGNQYGYWDPNTNNAQYSEAVLKRDFIKLREIVLTYTLPKSALGSKIKGIDFSLVARNVFLWTPKNNNFVDPESSNYGNDIRSNYGEFAVGPTSRSFGGSVSVRF</sequence>
<keyword evidence="3 7" id="KW-1134">Transmembrane beta strand</keyword>
<evidence type="ECO:0000259" key="9">
    <source>
        <dbReference type="Pfam" id="PF07715"/>
    </source>
</evidence>
<feature type="domain" description="Outer membrane protein beta-barrel" evidence="10">
    <location>
        <begin position="709"/>
        <end position="805"/>
    </location>
</feature>
<dbReference type="InterPro" id="IPR023997">
    <property type="entry name" value="TonB-dep_OMP_SusC/RagA_CS"/>
</dbReference>
<dbReference type="RefSeq" id="WP_028068733.1">
    <property type="nucleotide sequence ID" value="NZ_LR590484.1"/>
</dbReference>
<dbReference type="AlphaFoldDB" id="A0A4U9UER2"/>
<dbReference type="InterPro" id="IPR012910">
    <property type="entry name" value="Plug_dom"/>
</dbReference>
<dbReference type="NCBIfam" id="TIGR04056">
    <property type="entry name" value="OMP_RagA_SusC"/>
    <property type="match status" value="1"/>
</dbReference>
<dbReference type="InterPro" id="IPR023996">
    <property type="entry name" value="TonB-dep_OMP_SusC/RagA"/>
</dbReference>
<dbReference type="NCBIfam" id="TIGR04057">
    <property type="entry name" value="SusC_RagA_signa"/>
    <property type="match status" value="1"/>
</dbReference>
<comment type="similarity">
    <text evidence="7">Belongs to the TonB-dependent receptor family.</text>
</comment>
<dbReference type="PROSITE" id="PS52016">
    <property type="entry name" value="TONB_DEPENDENT_REC_3"/>
    <property type="match status" value="1"/>
</dbReference>
<dbReference type="STRING" id="1123265.GCA_000686625_00641"/>
<keyword evidence="6 7" id="KW-0998">Cell outer membrane</keyword>
<evidence type="ECO:0000256" key="2">
    <source>
        <dbReference type="ARBA" id="ARBA00022448"/>
    </source>
</evidence>
<dbReference type="Pfam" id="PF14905">
    <property type="entry name" value="OMP_b-brl_3"/>
    <property type="match status" value="1"/>
</dbReference>
<dbReference type="InterPro" id="IPR036942">
    <property type="entry name" value="Beta-barrel_TonB_sf"/>
</dbReference>
<dbReference type="Pfam" id="PF13715">
    <property type="entry name" value="CarbopepD_reg_2"/>
    <property type="match status" value="1"/>
</dbReference>
<dbReference type="EMBL" id="LR590484">
    <property type="protein sequence ID" value="VTR27661.1"/>
    <property type="molecule type" value="Genomic_DNA"/>
</dbReference>
<feature type="chain" id="PRO_5020438679" evidence="8">
    <location>
        <begin position="22"/>
        <end position="1056"/>
    </location>
</feature>
<evidence type="ECO:0000256" key="7">
    <source>
        <dbReference type="PROSITE-ProRule" id="PRU01360"/>
    </source>
</evidence>
<organism evidence="11 12">
    <name type="scientific">Sphingobacterium thalpophilum</name>
    <dbReference type="NCBI Taxonomy" id="259"/>
    <lineage>
        <taxon>Bacteria</taxon>
        <taxon>Pseudomonadati</taxon>
        <taxon>Bacteroidota</taxon>
        <taxon>Sphingobacteriia</taxon>
        <taxon>Sphingobacteriales</taxon>
        <taxon>Sphingobacteriaceae</taxon>
        <taxon>Sphingobacterium</taxon>
    </lineage>
</organism>
<dbReference type="Proteomes" id="UP000308196">
    <property type="component" value="Chromosome"/>
</dbReference>
<keyword evidence="2 7" id="KW-0813">Transport</keyword>
<comment type="subcellular location">
    <subcellularLocation>
        <location evidence="1 7">Cell outer membrane</location>
        <topology evidence="1 7">Multi-pass membrane protein</topology>
    </subcellularLocation>
</comment>
<evidence type="ECO:0000256" key="1">
    <source>
        <dbReference type="ARBA" id="ARBA00004571"/>
    </source>
</evidence>
<dbReference type="GeneID" id="78460868"/>
<evidence type="ECO:0000256" key="6">
    <source>
        <dbReference type="ARBA" id="ARBA00023237"/>
    </source>
</evidence>
<dbReference type="InterPro" id="IPR039426">
    <property type="entry name" value="TonB-dep_rcpt-like"/>
</dbReference>
<evidence type="ECO:0000313" key="12">
    <source>
        <dbReference type="Proteomes" id="UP000308196"/>
    </source>
</evidence>
<dbReference type="GO" id="GO:0009279">
    <property type="term" value="C:cell outer membrane"/>
    <property type="evidence" value="ECO:0007669"/>
    <property type="project" value="UniProtKB-SubCell"/>
</dbReference>
<keyword evidence="11" id="KW-0675">Receptor</keyword>
<evidence type="ECO:0000313" key="11">
    <source>
        <dbReference type="EMBL" id="VTR27661.1"/>
    </source>
</evidence>
<proteinExistence type="inferred from homology"/>
<evidence type="ECO:0000256" key="4">
    <source>
        <dbReference type="ARBA" id="ARBA00022692"/>
    </source>
</evidence>
<dbReference type="InterPro" id="IPR008969">
    <property type="entry name" value="CarboxyPept-like_regulatory"/>
</dbReference>
<evidence type="ECO:0000259" key="10">
    <source>
        <dbReference type="Pfam" id="PF14905"/>
    </source>
</evidence>
<name>A0A4U9UER2_9SPHI</name>
<gene>
    <name evidence="11" type="ORF">NCTC11429_00026</name>
</gene>